<sequence length="398" mass="42528">MLATTACSTANSVEATSETSSTGSSASSSTATETTTSSDQSGTGSAAEVQALAEAFADTLDDEQRAQLYQDYSFDNASNWSNFPQQLLQNGMGGMGAPGEQDASAGSSSESSSTSSSSSSSGRVGLDLGSLNEEQRSALEELMKAAMGSEDNEGYDEVMSILAADDYLAEQNASSTEYGSDNYYIAFLGEPTDSGTWELQFGGHHLAVSNTYTDGELVSATPSFRGTEPTGEFTYDGETYDPLTQETHAFTALLDSLTDEQRAEAEIDQSNLLLGPGSDWQFPEEAEGIKVSELTDEQKQLVLDAIATYVDDLPEEQAAEYMQRYEAELDDTYISFSGNSDFASVGDYVRIDGPSVWIELAMQNGVATSTPHIHSVWRDSETDYAGLTAEEETDTSQS</sequence>
<dbReference type="InterPro" id="IPR021889">
    <property type="entry name" value="DUF3500"/>
</dbReference>
<dbReference type="PANTHER" id="PTHR37489:SF1">
    <property type="entry name" value="DUF3500 DOMAIN-CONTAINING PROTEIN"/>
    <property type="match status" value="1"/>
</dbReference>
<accession>A0A3N4AD66</accession>
<feature type="compositionally biased region" description="Polar residues" evidence="1">
    <location>
        <begin position="75"/>
        <end position="89"/>
    </location>
</feature>
<dbReference type="Proteomes" id="UP000270616">
    <property type="component" value="Unassembled WGS sequence"/>
</dbReference>
<name>A0A3N4AD66_9MICC</name>
<feature type="region of interest" description="Disordered" evidence="1">
    <location>
        <begin position="1"/>
        <end position="49"/>
    </location>
</feature>
<dbReference type="Pfam" id="PF12006">
    <property type="entry name" value="DUF3500"/>
    <property type="match status" value="1"/>
</dbReference>
<dbReference type="EMBL" id="RKMF01000005">
    <property type="protein sequence ID" value="ROZ63844.1"/>
    <property type="molecule type" value="Genomic_DNA"/>
</dbReference>
<feature type="compositionally biased region" description="Low complexity" evidence="1">
    <location>
        <begin position="104"/>
        <end position="121"/>
    </location>
</feature>
<organism evidence="2 3">
    <name type="scientific">Kocuria soli</name>
    <dbReference type="NCBI Taxonomy" id="2485125"/>
    <lineage>
        <taxon>Bacteria</taxon>
        <taxon>Bacillati</taxon>
        <taxon>Actinomycetota</taxon>
        <taxon>Actinomycetes</taxon>
        <taxon>Micrococcales</taxon>
        <taxon>Micrococcaceae</taxon>
        <taxon>Kocuria</taxon>
    </lineage>
</organism>
<evidence type="ECO:0000313" key="2">
    <source>
        <dbReference type="EMBL" id="ROZ63844.1"/>
    </source>
</evidence>
<comment type="caution">
    <text evidence="2">The sequence shown here is derived from an EMBL/GenBank/DDBJ whole genome shotgun (WGS) entry which is preliminary data.</text>
</comment>
<dbReference type="AlphaFoldDB" id="A0A3N4AD66"/>
<protein>
    <submittedName>
        <fullName evidence="2">DUF3500 domain-containing protein</fullName>
    </submittedName>
</protein>
<feature type="region of interest" description="Disordered" evidence="1">
    <location>
        <begin position="75"/>
        <end position="128"/>
    </location>
</feature>
<gene>
    <name evidence="2" type="ORF">EDL96_04990</name>
</gene>
<reference evidence="2 3" key="1">
    <citation type="submission" date="2018-10" db="EMBL/GenBank/DDBJ databases">
        <title>Kocuria sp. M5W7-7, whole genome shotgun sequence.</title>
        <authorList>
            <person name="Tuo L."/>
        </authorList>
    </citation>
    <scope>NUCLEOTIDE SEQUENCE [LARGE SCALE GENOMIC DNA]</scope>
    <source>
        <strain evidence="2 3">M5W7-7</strain>
    </source>
</reference>
<feature type="compositionally biased region" description="Low complexity" evidence="1">
    <location>
        <begin position="8"/>
        <end position="49"/>
    </location>
</feature>
<keyword evidence="3" id="KW-1185">Reference proteome</keyword>
<proteinExistence type="predicted"/>
<dbReference type="PANTHER" id="PTHR37489">
    <property type="entry name" value="DUF3500 DOMAIN-CONTAINING PROTEIN"/>
    <property type="match status" value="1"/>
</dbReference>
<dbReference type="OrthoDB" id="581140at2"/>
<evidence type="ECO:0000313" key="3">
    <source>
        <dbReference type="Proteomes" id="UP000270616"/>
    </source>
</evidence>
<evidence type="ECO:0000256" key="1">
    <source>
        <dbReference type="SAM" id="MobiDB-lite"/>
    </source>
</evidence>